<proteinExistence type="predicted"/>
<dbReference type="Gene3D" id="3.40.630.10">
    <property type="entry name" value="Zn peptidases"/>
    <property type="match status" value="1"/>
</dbReference>
<dbReference type="OrthoDB" id="2416606at2"/>
<gene>
    <name evidence="1" type="ordered locus">RHOM_09440</name>
</gene>
<dbReference type="HOGENOM" id="CLU_3065809_0_0_9"/>
<evidence type="ECO:0000313" key="1">
    <source>
        <dbReference type="EMBL" id="AEN96999.1"/>
    </source>
</evidence>
<dbReference type="Proteomes" id="UP000008178">
    <property type="component" value="Chromosome"/>
</dbReference>
<evidence type="ECO:0000313" key="2">
    <source>
        <dbReference type="Proteomes" id="UP000008178"/>
    </source>
</evidence>
<dbReference type="SUPFAM" id="SSF53187">
    <property type="entry name" value="Zn-dependent exopeptidases"/>
    <property type="match status" value="1"/>
</dbReference>
<accession>G2SX85</accession>
<dbReference type="GeneID" id="93725138"/>
<name>G2SX85_ROSHA</name>
<reference evidence="1 2" key="1">
    <citation type="journal article" date="2015" name="Genome Announc.">
        <title>Complete genome sequence of the human gut symbiont Roseburia hominis.</title>
        <authorList>
            <person name="Travis A.J."/>
            <person name="Kelly D."/>
            <person name="Flint H.J."/>
            <person name="Aminov R.I."/>
        </authorList>
    </citation>
    <scope>NUCLEOTIDE SEQUENCE [LARGE SCALE GENOMIC DNA]</scope>
    <source>
        <strain evidence="2">DSM 16839 / JCM 17582 / NCIMB 14029 / A2-183</strain>
    </source>
</reference>
<dbReference type="KEGG" id="rho:RHOM_09440"/>
<protein>
    <submittedName>
        <fullName evidence="1">Uncharacterized protein</fullName>
    </submittedName>
</protein>
<dbReference type="AlphaFoldDB" id="G2SX85"/>
<dbReference type="RefSeq" id="WP_014080036.1">
    <property type="nucleotide sequence ID" value="NC_015977.1"/>
</dbReference>
<keyword evidence="2" id="KW-1185">Reference proteome</keyword>
<organism evidence="1 2">
    <name type="scientific">Roseburia hominis (strain DSM 16839 / JCM 17582 / NCIMB 14029 / A2-183)</name>
    <dbReference type="NCBI Taxonomy" id="585394"/>
    <lineage>
        <taxon>Bacteria</taxon>
        <taxon>Bacillati</taxon>
        <taxon>Bacillota</taxon>
        <taxon>Clostridia</taxon>
        <taxon>Lachnospirales</taxon>
        <taxon>Lachnospiraceae</taxon>
        <taxon>Roseburia</taxon>
    </lineage>
</organism>
<dbReference type="EMBL" id="CP003040">
    <property type="protein sequence ID" value="AEN96999.1"/>
    <property type="molecule type" value="Genomic_DNA"/>
</dbReference>
<dbReference type="STRING" id="585394.RHOM_09440"/>
<sequence length="53" mass="6199">MLTNEIIRLQAEAQQDYVIESRRTIHRFAEVSGKEFKTSAFIEEEIKKSRSAL</sequence>